<protein>
    <submittedName>
        <fullName evidence="1">Uncharacterized protein</fullName>
    </submittedName>
</protein>
<gene>
    <name evidence="1" type="ORF">O1611_g5278</name>
</gene>
<comment type="caution">
    <text evidence="1">The sequence shown here is derived from an EMBL/GenBank/DDBJ whole genome shotgun (WGS) entry which is preliminary data.</text>
</comment>
<name>A0ACC2JLM5_9PEZI</name>
<evidence type="ECO:0000313" key="2">
    <source>
        <dbReference type="Proteomes" id="UP001153332"/>
    </source>
</evidence>
<dbReference type="Proteomes" id="UP001153332">
    <property type="component" value="Unassembled WGS sequence"/>
</dbReference>
<organism evidence="1 2">
    <name type="scientific">Lasiodiplodia mahajangana</name>
    <dbReference type="NCBI Taxonomy" id="1108764"/>
    <lineage>
        <taxon>Eukaryota</taxon>
        <taxon>Fungi</taxon>
        <taxon>Dikarya</taxon>
        <taxon>Ascomycota</taxon>
        <taxon>Pezizomycotina</taxon>
        <taxon>Dothideomycetes</taxon>
        <taxon>Dothideomycetes incertae sedis</taxon>
        <taxon>Botryosphaeriales</taxon>
        <taxon>Botryosphaeriaceae</taxon>
        <taxon>Lasiodiplodia</taxon>
    </lineage>
</organism>
<keyword evidence="2" id="KW-1185">Reference proteome</keyword>
<evidence type="ECO:0000313" key="1">
    <source>
        <dbReference type="EMBL" id="KAJ8128355.1"/>
    </source>
</evidence>
<sequence>MSYRQSRVHLLDLVETRTIDNNQPPTAYFDKIRYTRVADEARSIAETIAEVRFGTTSTDAILTRQGYLYKNQLRQALLKVSSQVSLEPLISMLSYGAYVYRAIFRGQFVGVAVIFPLKGDFPVTGSMDRPPSRTTVPDFPDLTDFQQVATYSLSPRNGNQFRRQLRSCLNTHMQHPGVGSLWEITVIGVVENFRDMNVSKSLMGHALARVPVGDRVMVQVEPGMEPMFQEMGFSYAKTSDNRFETIRILPEWAKNGNDLEFSMMTLRKGIPEVNLRKSPGERSGKGKGKGKSVAAR</sequence>
<reference evidence="1" key="1">
    <citation type="submission" date="2022-12" db="EMBL/GenBank/DDBJ databases">
        <title>Genome Sequence of Lasiodiplodia mahajangana.</title>
        <authorList>
            <person name="Buettner E."/>
        </authorList>
    </citation>
    <scope>NUCLEOTIDE SEQUENCE</scope>
    <source>
        <strain evidence="1">VT137</strain>
    </source>
</reference>
<proteinExistence type="predicted"/>
<dbReference type="EMBL" id="JAPUUL010001096">
    <property type="protein sequence ID" value="KAJ8128355.1"/>
    <property type="molecule type" value="Genomic_DNA"/>
</dbReference>
<accession>A0ACC2JLM5</accession>